<evidence type="ECO:0000256" key="1">
    <source>
        <dbReference type="SAM" id="MobiDB-lite"/>
    </source>
</evidence>
<reference evidence="3 4" key="1">
    <citation type="submission" date="2023-09" db="EMBL/GenBank/DDBJ databases">
        <title>The genome sequence of Streptomyces anthocyanicus.</title>
        <authorList>
            <person name="Mo P."/>
        </authorList>
    </citation>
    <scope>NUCLEOTIDE SEQUENCE [LARGE SCALE GENOMIC DNA]</scope>
    <source>
        <strain evidence="3 4">JCM 4387</strain>
    </source>
</reference>
<gene>
    <name evidence="3" type="ORF">RI060_40165</name>
</gene>
<proteinExistence type="predicted"/>
<accession>A0ABY9UMG2</accession>
<dbReference type="PROSITE" id="PS50022">
    <property type="entry name" value="FA58C_3"/>
    <property type="match status" value="1"/>
</dbReference>
<evidence type="ECO:0000259" key="2">
    <source>
        <dbReference type="PROSITE" id="PS50022"/>
    </source>
</evidence>
<dbReference type="SUPFAM" id="SSF49785">
    <property type="entry name" value="Galactose-binding domain-like"/>
    <property type="match status" value="1"/>
</dbReference>
<evidence type="ECO:0000313" key="4">
    <source>
        <dbReference type="Proteomes" id="UP001249394"/>
    </source>
</evidence>
<organism evidence="3 4">
    <name type="scientific">Streptomyces violaceus</name>
    <name type="common">Streptomyces venezuelae</name>
    <dbReference type="NCBI Taxonomy" id="1936"/>
    <lineage>
        <taxon>Bacteria</taxon>
        <taxon>Bacillati</taxon>
        <taxon>Actinomycetota</taxon>
        <taxon>Actinomycetes</taxon>
        <taxon>Kitasatosporales</taxon>
        <taxon>Streptomycetaceae</taxon>
        <taxon>Streptomyces</taxon>
    </lineage>
</organism>
<feature type="compositionally biased region" description="Low complexity" evidence="1">
    <location>
        <begin position="10"/>
        <end position="19"/>
    </location>
</feature>
<dbReference type="EMBL" id="CP134213">
    <property type="protein sequence ID" value="WND24013.1"/>
    <property type="molecule type" value="Genomic_DNA"/>
</dbReference>
<feature type="domain" description="F5/8 type C" evidence="2">
    <location>
        <begin position="1"/>
        <end position="131"/>
    </location>
</feature>
<dbReference type="Pfam" id="PF00754">
    <property type="entry name" value="F5_F8_type_C"/>
    <property type="match status" value="1"/>
</dbReference>
<dbReference type="InterPro" id="IPR008979">
    <property type="entry name" value="Galactose-bd-like_sf"/>
</dbReference>
<dbReference type="InterPro" id="IPR000421">
    <property type="entry name" value="FA58C"/>
</dbReference>
<feature type="region of interest" description="Disordered" evidence="1">
    <location>
        <begin position="1"/>
        <end position="27"/>
    </location>
</feature>
<protein>
    <submittedName>
        <fullName evidence="3">Discoidin domain-containing protein</fullName>
    </submittedName>
</protein>
<name>A0ABY9UMG2_STRVL</name>
<sequence length="143" mass="15264">MALPRDGWQASASASSSDDSPSKAIDGDAATRWSLGHGMQSGDWFQVDLGSTQTFDRLVLDTRASSGDFARQYEVYTSDDGTHWGKPIATGPGSTVTRILLPITTARYIRVVNKANSGSWWSVHDLSVLAPDGKATANAAYAL</sequence>
<evidence type="ECO:0000313" key="3">
    <source>
        <dbReference type="EMBL" id="WND24013.1"/>
    </source>
</evidence>
<dbReference type="Proteomes" id="UP001249394">
    <property type="component" value="Chromosome"/>
</dbReference>
<dbReference type="Gene3D" id="2.60.120.260">
    <property type="entry name" value="Galactose-binding domain-like"/>
    <property type="match status" value="1"/>
</dbReference>
<keyword evidence="4" id="KW-1185">Reference proteome</keyword>